<accession>A0A371F9R2</accession>
<dbReference type="Proteomes" id="UP000257109">
    <property type="component" value="Unassembled WGS sequence"/>
</dbReference>
<dbReference type="AlphaFoldDB" id="A0A371F9R2"/>
<protein>
    <submittedName>
        <fullName evidence="1">Uncharacterized protein</fullName>
    </submittedName>
</protein>
<evidence type="ECO:0000313" key="2">
    <source>
        <dbReference type="Proteomes" id="UP000257109"/>
    </source>
</evidence>
<sequence>MIYCNAVVAEIIPSGSQPQLWRDTESIEVIKAEAVAVWYAMRNGDRAALASEPRLEAARRAEHERNIDLTAEPAVDAISLSENFRII</sequence>
<comment type="caution">
    <text evidence="1">The sequence shown here is derived from an EMBL/GenBank/DDBJ whole genome shotgun (WGS) entry which is preliminary data.</text>
</comment>
<evidence type="ECO:0000313" key="1">
    <source>
        <dbReference type="EMBL" id="RDX75029.1"/>
    </source>
</evidence>
<reference evidence="1" key="1">
    <citation type="submission" date="2018-05" db="EMBL/GenBank/DDBJ databases">
        <title>Draft genome of Mucuna pruriens seed.</title>
        <authorList>
            <person name="Nnadi N.E."/>
            <person name="Vos R."/>
            <person name="Hasami M.H."/>
            <person name="Devisetty U.K."/>
            <person name="Aguiy J.C."/>
        </authorList>
    </citation>
    <scope>NUCLEOTIDE SEQUENCE [LARGE SCALE GENOMIC DNA]</scope>
    <source>
        <strain evidence="1">JCA_2017</strain>
    </source>
</reference>
<gene>
    <name evidence="1" type="ORF">CR513_45142</name>
</gene>
<feature type="non-terminal residue" evidence="1">
    <location>
        <position position="1"/>
    </location>
</feature>
<dbReference type="EMBL" id="QJKJ01009970">
    <property type="protein sequence ID" value="RDX75029.1"/>
    <property type="molecule type" value="Genomic_DNA"/>
</dbReference>
<proteinExistence type="predicted"/>
<name>A0A371F9R2_MUCPR</name>
<keyword evidence="2" id="KW-1185">Reference proteome</keyword>
<organism evidence="1 2">
    <name type="scientific">Mucuna pruriens</name>
    <name type="common">Velvet bean</name>
    <name type="synonym">Dolichos pruriens</name>
    <dbReference type="NCBI Taxonomy" id="157652"/>
    <lineage>
        <taxon>Eukaryota</taxon>
        <taxon>Viridiplantae</taxon>
        <taxon>Streptophyta</taxon>
        <taxon>Embryophyta</taxon>
        <taxon>Tracheophyta</taxon>
        <taxon>Spermatophyta</taxon>
        <taxon>Magnoliopsida</taxon>
        <taxon>eudicotyledons</taxon>
        <taxon>Gunneridae</taxon>
        <taxon>Pentapetalae</taxon>
        <taxon>rosids</taxon>
        <taxon>fabids</taxon>
        <taxon>Fabales</taxon>
        <taxon>Fabaceae</taxon>
        <taxon>Papilionoideae</taxon>
        <taxon>50 kb inversion clade</taxon>
        <taxon>NPAAA clade</taxon>
        <taxon>indigoferoid/millettioid clade</taxon>
        <taxon>Phaseoleae</taxon>
        <taxon>Mucuna</taxon>
    </lineage>
</organism>